<dbReference type="InterPro" id="IPR016047">
    <property type="entry name" value="M23ase_b-sheet_dom"/>
</dbReference>
<evidence type="ECO:0000313" key="2">
    <source>
        <dbReference type="EMBL" id="TXK36756.1"/>
    </source>
</evidence>
<feature type="domain" description="M23ase beta-sheet core" evidence="1">
    <location>
        <begin position="96"/>
        <end position="195"/>
    </location>
</feature>
<organism evidence="2 3">
    <name type="scientific">Pontibacter qinzhouensis</name>
    <dbReference type="NCBI Taxonomy" id="2603253"/>
    <lineage>
        <taxon>Bacteria</taxon>
        <taxon>Pseudomonadati</taxon>
        <taxon>Bacteroidota</taxon>
        <taxon>Cytophagia</taxon>
        <taxon>Cytophagales</taxon>
        <taxon>Hymenobacteraceae</taxon>
        <taxon>Pontibacter</taxon>
    </lineage>
</organism>
<name>A0A5C8JID6_9BACT</name>
<dbReference type="CDD" id="cd12797">
    <property type="entry name" value="M23_peptidase"/>
    <property type="match status" value="1"/>
</dbReference>
<dbReference type="AlphaFoldDB" id="A0A5C8JID6"/>
<dbReference type="InterPro" id="IPR050570">
    <property type="entry name" value="Cell_wall_metabolism_enzyme"/>
</dbReference>
<dbReference type="Pfam" id="PF01551">
    <property type="entry name" value="Peptidase_M23"/>
    <property type="match status" value="1"/>
</dbReference>
<evidence type="ECO:0000313" key="3">
    <source>
        <dbReference type="Proteomes" id="UP000321926"/>
    </source>
</evidence>
<dbReference type="EMBL" id="VRTY01000071">
    <property type="protein sequence ID" value="TXK36756.1"/>
    <property type="molecule type" value="Genomic_DNA"/>
</dbReference>
<proteinExistence type="predicted"/>
<reference evidence="2 3" key="1">
    <citation type="submission" date="2019-08" db="EMBL/GenBank/DDBJ databases">
        <authorList>
            <person name="Shi S."/>
        </authorList>
    </citation>
    <scope>NUCLEOTIDE SEQUENCE [LARGE SCALE GENOMIC DNA]</scope>
    <source>
        <strain evidence="2 3">GY10130</strain>
    </source>
</reference>
<dbReference type="InterPro" id="IPR011055">
    <property type="entry name" value="Dup_hybrid_motif"/>
</dbReference>
<sequence length="232" mass="25601">MQQSPDLRAVLRRHAAAFAQVLSTSLTSRQVCRLDFTVANPLLQQVNLRNTEEFNEAVQQMLAQQQASVGIGGYLENRFIYSRSTHFTGASENRNLHLGIDVWVPAGTSVFSPLNAVVHSFQDNNNFGDYGPTIILQHELDGIPFFTLYGHLNRSSLPGLYVGKAFAKGEKIAEVGPYPENGDWPPHLHFQVISNMQGYSGDFPGVAALSENAKYSTLCPDPNLILQCPLLL</sequence>
<dbReference type="Proteomes" id="UP000321926">
    <property type="component" value="Unassembled WGS sequence"/>
</dbReference>
<evidence type="ECO:0000259" key="1">
    <source>
        <dbReference type="Pfam" id="PF01551"/>
    </source>
</evidence>
<accession>A0A5C8JID6</accession>
<keyword evidence="3" id="KW-1185">Reference proteome</keyword>
<comment type="caution">
    <text evidence="2">The sequence shown here is derived from an EMBL/GenBank/DDBJ whole genome shotgun (WGS) entry which is preliminary data.</text>
</comment>
<dbReference type="RefSeq" id="WP_147922943.1">
    <property type="nucleotide sequence ID" value="NZ_VRTY01000071.1"/>
</dbReference>
<dbReference type="SUPFAM" id="SSF51261">
    <property type="entry name" value="Duplicated hybrid motif"/>
    <property type="match status" value="1"/>
</dbReference>
<protein>
    <submittedName>
        <fullName evidence="2">Peptidoglycan DD-metalloendopeptidase family protein</fullName>
    </submittedName>
</protein>
<dbReference type="Gene3D" id="2.70.70.10">
    <property type="entry name" value="Glucose Permease (Domain IIA)"/>
    <property type="match status" value="1"/>
</dbReference>
<dbReference type="PANTHER" id="PTHR21666">
    <property type="entry name" value="PEPTIDASE-RELATED"/>
    <property type="match status" value="1"/>
</dbReference>
<dbReference type="PANTHER" id="PTHR21666:SF270">
    <property type="entry name" value="MUREIN HYDROLASE ACTIVATOR ENVC"/>
    <property type="match status" value="1"/>
</dbReference>
<gene>
    <name evidence="2" type="ORF">FVR03_16910</name>
</gene>
<dbReference type="OrthoDB" id="9801052at2"/>
<dbReference type="GO" id="GO:0004222">
    <property type="term" value="F:metalloendopeptidase activity"/>
    <property type="evidence" value="ECO:0007669"/>
    <property type="project" value="TreeGrafter"/>
</dbReference>